<keyword evidence="1" id="KW-0732">Signal</keyword>
<accession>A0A2R6RUY0</accession>
<dbReference type="PANTHER" id="PTHR33881:SF7">
    <property type="entry name" value="NEUROGENIC LOCUS NOTCH-LIKE PROTEIN"/>
    <property type="match status" value="1"/>
</dbReference>
<gene>
    <name evidence="2" type="ORF">CEY00_Acc04243</name>
</gene>
<feature type="chain" id="PRO_5015336120" evidence="1">
    <location>
        <begin position="27"/>
        <end position="217"/>
    </location>
</feature>
<dbReference type="OrthoDB" id="1914642at2759"/>
<dbReference type="OMA" id="FAHRCRC"/>
<dbReference type="FunCoup" id="A0A2R6RUY0">
    <property type="interactions" value="867"/>
</dbReference>
<dbReference type="EMBL" id="NKQK01000003">
    <property type="protein sequence ID" value="PSS33844.1"/>
    <property type="molecule type" value="Genomic_DNA"/>
</dbReference>
<evidence type="ECO:0000256" key="1">
    <source>
        <dbReference type="SAM" id="SignalP"/>
    </source>
</evidence>
<dbReference type="PANTHER" id="PTHR33881">
    <property type="entry name" value="NEUROGENIC LOCUS NOTCH-LIKE PROTEIN"/>
    <property type="match status" value="1"/>
</dbReference>
<dbReference type="Gramene" id="PSS33844">
    <property type="protein sequence ID" value="PSS33844"/>
    <property type="gene ID" value="CEY00_Acc04243"/>
</dbReference>
<dbReference type="InParanoid" id="A0A2R6RUY0"/>
<keyword evidence="3" id="KW-1185">Reference proteome</keyword>
<evidence type="ECO:0000313" key="2">
    <source>
        <dbReference type="EMBL" id="PSS33844.1"/>
    </source>
</evidence>
<name>A0A2R6RUY0_ACTCC</name>
<protein>
    <submittedName>
        <fullName evidence="2">Slit 2 protein like</fullName>
    </submittedName>
</protein>
<evidence type="ECO:0000313" key="3">
    <source>
        <dbReference type="Proteomes" id="UP000241394"/>
    </source>
</evidence>
<sequence length="217" mass="23596">MAAAATSIAAILANLLLLLQPWTATANILSPILSPVIDDVCKEVECGKGTCKPSLNSTLLFVCECDIGWKQTRPDHDNDFKFLPCVIPNCTLDYSCSEAAPPVQDKESRANKSITNPCHWIDCEGGTCNKTSTFTYKCECREGYYNLLKVDAFPCFRECALGMDCAGLGITLKNQSTSPTPGLVDNGTNKASSILRGNMNWLVMVAMVLAPLMWKSN</sequence>
<comment type="caution">
    <text evidence="2">The sequence shown here is derived from an EMBL/GenBank/DDBJ whole genome shotgun (WGS) entry which is preliminary data.</text>
</comment>
<feature type="signal peptide" evidence="1">
    <location>
        <begin position="1"/>
        <end position="26"/>
    </location>
</feature>
<reference evidence="2 3" key="1">
    <citation type="submission" date="2017-07" db="EMBL/GenBank/DDBJ databases">
        <title>An improved, manually edited Actinidia chinensis var. chinensis (kiwifruit) genome highlights the challenges associated with draft genomes and gene prediction in plants.</title>
        <authorList>
            <person name="Pilkington S."/>
            <person name="Crowhurst R."/>
            <person name="Hilario E."/>
            <person name="Nardozza S."/>
            <person name="Fraser L."/>
            <person name="Peng Y."/>
            <person name="Gunaseelan K."/>
            <person name="Simpson R."/>
            <person name="Tahir J."/>
            <person name="Deroles S."/>
            <person name="Templeton K."/>
            <person name="Luo Z."/>
            <person name="Davy M."/>
            <person name="Cheng C."/>
            <person name="Mcneilage M."/>
            <person name="Scaglione D."/>
            <person name="Liu Y."/>
            <person name="Zhang Q."/>
            <person name="Datson P."/>
            <person name="De Silva N."/>
            <person name="Gardiner S."/>
            <person name="Bassett H."/>
            <person name="Chagne D."/>
            <person name="Mccallum J."/>
            <person name="Dzierzon H."/>
            <person name="Deng C."/>
            <person name="Wang Y.-Y."/>
            <person name="Barron N."/>
            <person name="Manako K."/>
            <person name="Bowen J."/>
            <person name="Foster T."/>
            <person name="Erridge Z."/>
            <person name="Tiffin H."/>
            <person name="Waite C."/>
            <person name="Davies K."/>
            <person name="Grierson E."/>
            <person name="Laing W."/>
            <person name="Kirk R."/>
            <person name="Chen X."/>
            <person name="Wood M."/>
            <person name="Montefiori M."/>
            <person name="Brummell D."/>
            <person name="Schwinn K."/>
            <person name="Catanach A."/>
            <person name="Fullerton C."/>
            <person name="Li D."/>
            <person name="Meiyalaghan S."/>
            <person name="Nieuwenhuizen N."/>
            <person name="Read N."/>
            <person name="Prakash R."/>
            <person name="Hunter D."/>
            <person name="Zhang H."/>
            <person name="Mckenzie M."/>
            <person name="Knabel M."/>
            <person name="Harris A."/>
            <person name="Allan A."/>
            <person name="Chen A."/>
            <person name="Janssen B."/>
            <person name="Plunkett B."/>
            <person name="Dwamena C."/>
            <person name="Voogd C."/>
            <person name="Leif D."/>
            <person name="Lafferty D."/>
            <person name="Souleyre E."/>
            <person name="Varkonyi-Gasic E."/>
            <person name="Gambi F."/>
            <person name="Hanley J."/>
            <person name="Yao J.-L."/>
            <person name="Cheung J."/>
            <person name="David K."/>
            <person name="Warren B."/>
            <person name="Marsh K."/>
            <person name="Snowden K."/>
            <person name="Lin-Wang K."/>
            <person name="Brian L."/>
            <person name="Martinez-Sanchez M."/>
            <person name="Wang M."/>
            <person name="Ileperuma N."/>
            <person name="Macnee N."/>
            <person name="Campin R."/>
            <person name="Mcatee P."/>
            <person name="Drummond R."/>
            <person name="Espley R."/>
            <person name="Ireland H."/>
            <person name="Wu R."/>
            <person name="Atkinson R."/>
            <person name="Karunairetnam S."/>
            <person name="Bulley S."/>
            <person name="Chunkath S."/>
            <person name="Hanley Z."/>
            <person name="Storey R."/>
            <person name="Thrimawithana A."/>
            <person name="Thomson S."/>
            <person name="David C."/>
            <person name="Testolin R."/>
        </authorList>
    </citation>
    <scope>NUCLEOTIDE SEQUENCE [LARGE SCALE GENOMIC DNA]</scope>
    <source>
        <strain evidence="3">cv. Red5</strain>
        <tissue evidence="2">Young leaf</tissue>
    </source>
</reference>
<dbReference type="AlphaFoldDB" id="A0A2R6RUY0"/>
<dbReference type="Proteomes" id="UP000241394">
    <property type="component" value="Chromosome LG3"/>
</dbReference>
<proteinExistence type="predicted"/>
<dbReference type="STRING" id="1590841.A0A2R6RUY0"/>
<reference evidence="3" key="2">
    <citation type="journal article" date="2018" name="BMC Genomics">
        <title>A manually annotated Actinidia chinensis var. chinensis (kiwifruit) genome highlights the challenges associated with draft genomes and gene prediction in plants.</title>
        <authorList>
            <person name="Pilkington S.M."/>
            <person name="Crowhurst R."/>
            <person name="Hilario E."/>
            <person name="Nardozza S."/>
            <person name="Fraser L."/>
            <person name="Peng Y."/>
            <person name="Gunaseelan K."/>
            <person name="Simpson R."/>
            <person name="Tahir J."/>
            <person name="Deroles S.C."/>
            <person name="Templeton K."/>
            <person name="Luo Z."/>
            <person name="Davy M."/>
            <person name="Cheng C."/>
            <person name="McNeilage M."/>
            <person name="Scaglione D."/>
            <person name="Liu Y."/>
            <person name="Zhang Q."/>
            <person name="Datson P."/>
            <person name="De Silva N."/>
            <person name="Gardiner S.E."/>
            <person name="Bassett H."/>
            <person name="Chagne D."/>
            <person name="McCallum J."/>
            <person name="Dzierzon H."/>
            <person name="Deng C."/>
            <person name="Wang Y.Y."/>
            <person name="Barron L."/>
            <person name="Manako K."/>
            <person name="Bowen J."/>
            <person name="Foster T.M."/>
            <person name="Erridge Z.A."/>
            <person name="Tiffin H."/>
            <person name="Waite C.N."/>
            <person name="Davies K.M."/>
            <person name="Grierson E.P."/>
            <person name="Laing W.A."/>
            <person name="Kirk R."/>
            <person name="Chen X."/>
            <person name="Wood M."/>
            <person name="Montefiori M."/>
            <person name="Brummell D.A."/>
            <person name="Schwinn K.E."/>
            <person name="Catanach A."/>
            <person name="Fullerton C."/>
            <person name="Li D."/>
            <person name="Meiyalaghan S."/>
            <person name="Nieuwenhuizen N."/>
            <person name="Read N."/>
            <person name="Prakash R."/>
            <person name="Hunter D."/>
            <person name="Zhang H."/>
            <person name="McKenzie M."/>
            <person name="Knabel M."/>
            <person name="Harris A."/>
            <person name="Allan A.C."/>
            <person name="Gleave A."/>
            <person name="Chen A."/>
            <person name="Janssen B.J."/>
            <person name="Plunkett B."/>
            <person name="Ampomah-Dwamena C."/>
            <person name="Voogd C."/>
            <person name="Leif D."/>
            <person name="Lafferty D."/>
            <person name="Souleyre E.J.F."/>
            <person name="Varkonyi-Gasic E."/>
            <person name="Gambi F."/>
            <person name="Hanley J."/>
            <person name="Yao J.L."/>
            <person name="Cheung J."/>
            <person name="David K.M."/>
            <person name="Warren B."/>
            <person name="Marsh K."/>
            <person name="Snowden K.C."/>
            <person name="Lin-Wang K."/>
            <person name="Brian L."/>
            <person name="Martinez-Sanchez M."/>
            <person name="Wang M."/>
            <person name="Ileperuma N."/>
            <person name="Macnee N."/>
            <person name="Campin R."/>
            <person name="McAtee P."/>
            <person name="Drummond R.S.M."/>
            <person name="Espley R.V."/>
            <person name="Ireland H.S."/>
            <person name="Wu R."/>
            <person name="Atkinson R.G."/>
            <person name="Karunairetnam S."/>
            <person name="Bulley S."/>
            <person name="Chunkath S."/>
            <person name="Hanley Z."/>
            <person name="Storey R."/>
            <person name="Thrimawithana A.H."/>
            <person name="Thomson S."/>
            <person name="David C."/>
            <person name="Testolin R."/>
            <person name="Huang H."/>
            <person name="Hellens R.P."/>
            <person name="Schaffer R.J."/>
        </authorList>
    </citation>
    <scope>NUCLEOTIDE SEQUENCE [LARGE SCALE GENOMIC DNA]</scope>
    <source>
        <strain evidence="3">cv. Red5</strain>
    </source>
</reference>
<organism evidence="2 3">
    <name type="scientific">Actinidia chinensis var. chinensis</name>
    <name type="common">Chinese soft-hair kiwi</name>
    <dbReference type="NCBI Taxonomy" id="1590841"/>
    <lineage>
        <taxon>Eukaryota</taxon>
        <taxon>Viridiplantae</taxon>
        <taxon>Streptophyta</taxon>
        <taxon>Embryophyta</taxon>
        <taxon>Tracheophyta</taxon>
        <taxon>Spermatophyta</taxon>
        <taxon>Magnoliopsida</taxon>
        <taxon>eudicotyledons</taxon>
        <taxon>Gunneridae</taxon>
        <taxon>Pentapetalae</taxon>
        <taxon>asterids</taxon>
        <taxon>Ericales</taxon>
        <taxon>Actinidiaceae</taxon>
        <taxon>Actinidia</taxon>
    </lineage>
</organism>